<organism evidence="2 3">
    <name type="scientific">Streptomyces niveiscabiei</name>
    <dbReference type="NCBI Taxonomy" id="164115"/>
    <lineage>
        <taxon>Bacteria</taxon>
        <taxon>Bacillati</taxon>
        <taxon>Actinomycetota</taxon>
        <taxon>Actinomycetes</taxon>
        <taxon>Kitasatosporales</taxon>
        <taxon>Streptomycetaceae</taxon>
        <taxon>Streptomyces</taxon>
    </lineage>
</organism>
<protein>
    <submittedName>
        <fullName evidence="2">Uncharacterized protein</fullName>
    </submittedName>
</protein>
<reference evidence="2 3" key="1">
    <citation type="submission" date="2024-12" db="EMBL/GenBank/DDBJ databases">
        <title>Forecasting of Potato common scab and diversities of Pathogenic streptomyces spp. in china.</title>
        <authorList>
            <person name="Handique U."/>
            <person name="Wu J."/>
        </authorList>
    </citation>
    <scope>NUCLEOTIDE SEQUENCE [LARGE SCALE GENOMIC DNA]</scope>
    <source>
        <strain evidence="2 3">ZRIMU1530</strain>
    </source>
</reference>
<keyword evidence="3" id="KW-1185">Reference proteome</keyword>
<evidence type="ECO:0000313" key="2">
    <source>
        <dbReference type="EMBL" id="MFM9613848.1"/>
    </source>
</evidence>
<gene>
    <name evidence="2" type="ORF">ACKI18_34830</name>
</gene>
<dbReference type="RefSeq" id="WP_319728002.1">
    <property type="nucleotide sequence ID" value="NZ_JARAYJ010000007.1"/>
</dbReference>
<comment type="caution">
    <text evidence="2">The sequence shown here is derived from an EMBL/GenBank/DDBJ whole genome shotgun (WGS) entry which is preliminary data.</text>
</comment>
<accession>A0ABW9I2D9</accession>
<dbReference type="Proteomes" id="UP001631957">
    <property type="component" value="Unassembled WGS sequence"/>
</dbReference>
<evidence type="ECO:0000256" key="1">
    <source>
        <dbReference type="SAM" id="MobiDB-lite"/>
    </source>
</evidence>
<sequence>MNKNPTVPRAGGEGGGPPGPVHVSFLLRIAATLRFPGARARLARKCPPPGCV</sequence>
<evidence type="ECO:0000313" key="3">
    <source>
        <dbReference type="Proteomes" id="UP001631957"/>
    </source>
</evidence>
<feature type="region of interest" description="Disordered" evidence="1">
    <location>
        <begin position="1"/>
        <end position="21"/>
    </location>
</feature>
<proteinExistence type="predicted"/>
<dbReference type="EMBL" id="JBJVNI010000022">
    <property type="protein sequence ID" value="MFM9613848.1"/>
    <property type="molecule type" value="Genomic_DNA"/>
</dbReference>
<name>A0ABW9I2D9_9ACTN</name>